<sequence>MKNSENINWRKANDSDSEKIWEILQQAIKRRKNDGSRQWQDGYPNQQTVKTDIEWGIGYVLTENEDVVAYSAILLNDEPAYDKIVGKWLTDGDFHVVHRVAVADAVAGKGYAMKIFSKIEEFSRANNVFSIKVDTNFDNGAMLHILQKLGYAYCGKVYFRGAERLAYEKVLQ</sequence>
<dbReference type="InterPro" id="IPR000182">
    <property type="entry name" value="GNAT_dom"/>
</dbReference>
<dbReference type="RefSeq" id="WP_048500153.1">
    <property type="nucleotide sequence ID" value="NZ_LFNG01000015.1"/>
</dbReference>
<dbReference type="Gene3D" id="3.40.630.30">
    <property type="match status" value="1"/>
</dbReference>
<keyword evidence="2" id="KW-0808">Transferase</keyword>
<dbReference type="AlphaFoldDB" id="A0A0J7IXV8"/>
<evidence type="ECO:0000313" key="2">
    <source>
        <dbReference type="EMBL" id="KMQ70639.1"/>
    </source>
</evidence>
<evidence type="ECO:0000259" key="1">
    <source>
        <dbReference type="PROSITE" id="PS51186"/>
    </source>
</evidence>
<dbReference type="SUPFAM" id="SSF55729">
    <property type="entry name" value="Acyl-CoA N-acyltransferases (Nat)"/>
    <property type="match status" value="1"/>
</dbReference>
<accession>A0A0J7IXV8</accession>
<dbReference type="PATRIC" id="fig|1304281.5.peg.2426"/>
<keyword evidence="3" id="KW-1185">Reference proteome</keyword>
<dbReference type="PROSITE" id="PS51186">
    <property type="entry name" value="GNAT"/>
    <property type="match status" value="1"/>
</dbReference>
<reference evidence="2 3" key="1">
    <citation type="journal article" date="2004" name="Int. J. Syst. Evol. Microbiol.">
        <title>Kaistella koreensis gen. nov., sp. nov., a novel member of the Chryseobacterium-Bergeyella-Riemerella branch.</title>
        <authorList>
            <person name="Kim M.K."/>
            <person name="Im W.T."/>
            <person name="Shin Y.K."/>
            <person name="Lim J.H."/>
            <person name="Kim S.H."/>
            <person name="Lee B.C."/>
            <person name="Park M.Y."/>
            <person name="Lee K.Y."/>
            <person name="Lee S.T."/>
        </authorList>
    </citation>
    <scope>NUCLEOTIDE SEQUENCE [LARGE SCALE GENOMIC DNA]</scope>
    <source>
        <strain evidence="2 3">CCUG 49689</strain>
    </source>
</reference>
<name>A0A0J7IXV8_9FLAO</name>
<dbReference type="EMBL" id="LFNG01000015">
    <property type="protein sequence ID" value="KMQ70639.1"/>
    <property type="molecule type" value="Genomic_DNA"/>
</dbReference>
<dbReference type="Pfam" id="PF00583">
    <property type="entry name" value="Acetyltransf_1"/>
    <property type="match status" value="1"/>
</dbReference>
<feature type="domain" description="N-acetyltransferase" evidence="1">
    <location>
        <begin position="7"/>
        <end position="172"/>
    </location>
</feature>
<dbReference type="Proteomes" id="UP000035900">
    <property type="component" value="Unassembled WGS sequence"/>
</dbReference>
<dbReference type="GO" id="GO:0016747">
    <property type="term" value="F:acyltransferase activity, transferring groups other than amino-acyl groups"/>
    <property type="evidence" value="ECO:0007669"/>
    <property type="project" value="InterPro"/>
</dbReference>
<dbReference type="STRING" id="1304281.ACM44_11305"/>
<dbReference type="InterPro" id="IPR016181">
    <property type="entry name" value="Acyl_CoA_acyltransferase"/>
</dbReference>
<dbReference type="OrthoDB" id="9796381at2"/>
<gene>
    <name evidence="2" type="ORF">ACM44_11305</name>
</gene>
<comment type="caution">
    <text evidence="2">The sequence shown here is derived from an EMBL/GenBank/DDBJ whole genome shotgun (WGS) entry which is preliminary data.</text>
</comment>
<protein>
    <submittedName>
        <fullName evidence="2">GCN5 family acetyltransferase</fullName>
    </submittedName>
</protein>
<evidence type="ECO:0000313" key="3">
    <source>
        <dbReference type="Proteomes" id="UP000035900"/>
    </source>
</evidence>
<organism evidence="2 3">
    <name type="scientific">Chryseobacterium koreense CCUG 49689</name>
    <dbReference type="NCBI Taxonomy" id="1304281"/>
    <lineage>
        <taxon>Bacteria</taxon>
        <taxon>Pseudomonadati</taxon>
        <taxon>Bacteroidota</taxon>
        <taxon>Flavobacteriia</taxon>
        <taxon>Flavobacteriales</taxon>
        <taxon>Weeksellaceae</taxon>
        <taxon>Chryseobacterium group</taxon>
        <taxon>Chryseobacterium</taxon>
    </lineage>
</organism>
<proteinExistence type="predicted"/>